<dbReference type="AlphaFoldDB" id="A0A3E2TS46"/>
<reference evidence="1 2" key="1">
    <citation type="submission" date="2018-08" db="EMBL/GenBank/DDBJ databases">
        <title>A genome reference for cultivated species of the human gut microbiota.</title>
        <authorList>
            <person name="Zou Y."/>
            <person name="Xue W."/>
            <person name="Luo G."/>
        </authorList>
    </citation>
    <scope>NUCLEOTIDE SEQUENCE [LARGE SCALE GENOMIC DNA]</scope>
    <source>
        <strain evidence="1 2">AF45-17</strain>
    </source>
</reference>
<evidence type="ECO:0000313" key="2">
    <source>
        <dbReference type="Proteomes" id="UP000260773"/>
    </source>
</evidence>
<dbReference type="EMBL" id="QVEP01000004">
    <property type="protein sequence ID" value="RGB81739.1"/>
    <property type="molecule type" value="Genomic_DNA"/>
</dbReference>
<proteinExistence type="predicted"/>
<comment type="caution">
    <text evidence="1">The sequence shown here is derived from an EMBL/GenBank/DDBJ whole genome shotgun (WGS) entry which is preliminary data.</text>
</comment>
<dbReference type="Proteomes" id="UP000260773">
    <property type="component" value="Unassembled WGS sequence"/>
</dbReference>
<sequence length="95" mass="10660">MVIDIIPITDGQRKEVHELLDAVLDACAKGEKHIFFWIGNADSRSPAYISSDDGKEKMLSFLSFSEEDLIEAKKVIENGHDAAKREFWVIQGTGH</sequence>
<name>A0A3E2TS46_9FIRM</name>
<accession>A0A3E2TS46</accession>
<protein>
    <submittedName>
        <fullName evidence="1">Uncharacterized protein</fullName>
    </submittedName>
</protein>
<gene>
    <name evidence="1" type="ORF">DW070_02905</name>
</gene>
<organism evidence="1 2">
    <name type="scientific">Coprococcus catus</name>
    <dbReference type="NCBI Taxonomy" id="116085"/>
    <lineage>
        <taxon>Bacteria</taxon>
        <taxon>Bacillati</taxon>
        <taxon>Bacillota</taxon>
        <taxon>Clostridia</taxon>
        <taxon>Lachnospirales</taxon>
        <taxon>Lachnospiraceae</taxon>
        <taxon>Coprococcus</taxon>
    </lineage>
</organism>
<evidence type="ECO:0000313" key="1">
    <source>
        <dbReference type="EMBL" id="RGB81739.1"/>
    </source>
</evidence>